<name>A0A1B6LBG6_9HEMI</name>
<organism evidence="2">
    <name type="scientific">Graphocephala atropunctata</name>
    <dbReference type="NCBI Taxonomy" id="36148"/>
    <lineage>
        <taxon>Eukaryota</taxon>
        <taxon>Metazoa</taxon>
        <taxon>Ecdysozoa</taxon>
        <taxon>Arthropoda</taxon>
        <taxon>Hexapoda</taxon>
        <taxon>Insecta</taxon>
        <taxon>Pterygota</taxon>
        <taxon>Neoptera</taxon>
        <taxon>Paraneoptera</taxon>
        <taxon>Hemiptera</taxon>
        <taxon>Auchenorrhyncha</taxon>
        <taxon>Membracoidea</taxon>
        <taxon>Cicadellidae</taxon>
        <taxon>Cicadellinae</taxon>
        <taxon>Cicadellini</taxon>
        <taxon>Graphocephala</taxon>
    </lineage>
</organism>
<dbReference type="AlphaFoldDB" id="A0A1B6LBG6"/>
<gene>
    <name evidence="2" type="ORF">g.53957</name>
</gene>
<feature type="compositionally biased region" description="Basic and acidic residues" evidence="1">
    <location>
        <begin position="143"/>
        <end position="155"/>
    </location>
</feature>
<protein>
    <submittedName>
        <fullName evidence="2">Uncharacterized protein</fullName>
    </submittedName>
</protein>
<feature type="compositionally biased region" description="Polar residues" evidence="1">
    <location>
        <begin position="156"/>
        <end position="169"/>
    </location>
</feature>
<proteinExistence type="predicted"/>
<evidence type="ECO:0000313" key="2">
    <source>
        <dbReference type="EMBL" id="JAT20874.1"/>
    </source>
</evidence>
<feature type="region of interest" description="Disordered" evidence="1">
    <location>
        <begin position="76"/>
        <end position="97"/>
    </location>
</feature>
<feature type="compositionally biased region" description="Basic residues" evidence="1">
    <location>
        <begin position="110"/>
        <end position="142"/>
    </location>
</feature>
<sequence>MVKVLLGDLVTALHSLDRRDGTTRTELKRFFAYKLGRVNTAAITRRLATAVTEGLVHVKRRRYYLENLVQLGKIVQTRRNPRRPRKKKNPPCPCSSRTRITRDERMLRRRRRSIMRQRSRKYHLRQLRRTRSVSRRRRRARSIGHDQGKPEDANKQENTNAHPETQISTLEEDPVIIVNVSKSGDLIEDELSCTN</sequence>
<feature type="compositionally biased region" description="Basic residues" evidence="1">
    <location>
        <begin position="79"/>
        <end position="89"/>
    </location>
</feature>
<feature type="region of interest" description="Disordered" evidence="1">
    <location>
        <begin position="110"/>
        <end position="172"/>
    </location>
</feature>
<dbReference type="EMBL" id="GEBQ01019103">
    <property type="protein sequence ID" value="JAT20874.1"/>
    <property type="molecule type" value="Transcribed_RNA"/>
</dbReference>
<reference evidence="2" key="1">
    <citation type="submission" date="2015-11" db="EMBL/GenBank/DDBJ databases">
        <title>De novo transcriptome assembly of four potential Pierce s Disease insect vectors from Arizona vineyards.</title>
        <authorList>
            <person name="Tassone E.E."/>
        </authorList>
    </citation>
    <scope>NUCLEOTIDE SEQUENCE</scope>
</reference>
<evidence type="ECO:0000256" key="1">
    <source>
        <dbReference type="SAM" id="MobiDB-lite"/>
    </source>
</evidence>
<accession>A0A1B6LBG6</accession>